<protein>
    <submittedName>
        <fullName evidence="1">Uncharacterized protein</fullName>
    </submittedName>
</protein>
<dbReference type="AlphaFoldDB" id="A0AAD9XVR7"/>
<comment type="caution">
    <text evidence="1">The sequence shown here is derived from an EMBL/GenBank/DDBJ whole genome shotgun (WGS) entry which is preliminary data.</text>
</comment>
<gene>
    <name evidence="1" type="ORF">Ddye_004471</name>
</gene>
<dbReference type="SUPFAM" id="SSF49764">
    <property type="entry name" value="HSP20-like chaperones"/>
    <property type="match status" value="1"/>
</dbReference>
<reference evidence="1" key="1">
    <citation type="journal article" date="2023" name="Plant J.">
        <title>Genome sequences and population genomics provide insights into the demographic history, inbreeding, and mutation load of two 'living fossil' tree species of Dipteronia.</title>
        <authorList>
            <person name="Feng Y."/>
            <person name="Comes H.P."/>
            <person name="Chen J."/>
            <person name="Zhu S."/>
            <person name="Lu R."/>
            <person name="Zhang X."/>
            <person name="Li P."/>
            <person name="Qiu J."/>
            <person name="Olsen K.M."/>
            <person name="Qiu Y."/>
        </authorList>
    </citation>
    <scope>NUCLEOTIDE SEQUENCE</scope>
    <source>
        <strain evidence="1">KIB01</strain>
    </source>
</reference>
<dbReference type="InterPro" id="IPR008978">
    <property type="entry name" value="HSP20-like_chaperone"/>
</dbReference>
<dbReference type="EMBL" id="JANJYI010000001">
    <property type="protein sequence ID" value="KAK2665897.1"/>
    <property type="molecule type" value="Genomic_DNA"/>
</dbReference>
<accession>A0AAD9XVR7</accession>
<evidence type="ECO:0000313" key="2">
    <source>
        <dbReference type="Proteomes" id="UP001280121"/>
    </source>
</evidence>
<organism evidence="1 2">
    <name type="scientific">Dipteronia dyeriana</name>
    <dbReference type="NCBI Taxonomy" id="168575"/>
    <lineage>
        <taxon>Eukaryota</taxon>
        <taxon>Viridiplantae</taxon>
        <taxon>Streptophyta</taxon>
        <taxon>Embryophyta</taxon>
        <taxon>Tracheophyta</taxon>
        <taxon>Spermatophyta</taxon>
        <taxon>Magnoliopsida</taxon>
        <taxon>eudicotyledons</taxon>
        <taxon>Gunneridae</taxon>
        <taxon>Pentapetalae</taxon>
        <taxon>rosids</taxon>
        <taxon>malvids</taxon>
        <taxon>Sapindales</taxon>
        <taxon>Sapindaceae</taxon>
        <taxon>Hippocastanoideae</taxon>
        <taxon>Acereae</taxon>
        <taxon>Dipteronia</taxon>
    </lineage>
</organism>
<keyword evidence="2" id="KW-1185">Reference proteome</keyword>
<name>A0AAD9XVR7_9ROSI</name>
<proteinExistence type="predicted"/>
<dbReference type="Proteomes" id="UP001280121">
    <property type="component" value="Unassembled WGS sequence"/>
</dbReference>
<sequence length="231" mass="25962">MYLPSETPRHPIQPISLLSPRFLLFKKNPENPIEPFINPTSPLSPHQKKHLSKQPTNKTTIISLHLSSSKIQPFLLSSFQNGQAKSTSNHANFYSSNGFYDDHKSQSTNAIHKTFVCVIFPSEDPFRILEQTPLTIPKSLETIALARSDWKETATAHVLSLDIPGLKKDDIKIEVIRTHWVEPILKNRFVKRGCPISYLPLTNPILSQCGILTFHHASVAVIHGGSSFPTR</sequence>
<evidence type="ECO:0000313" key="1">
    <source>
        <dbReference type="EMBL" id="KAK2665897.1"/>
    </source>
</evidence>
<dbReference type="Gene3D" id="2.60.40.790">
    <property type="match status" value="1"/>
</dbReference>